<evidence type="ECO:0000313" key="2">
    <source>
        <dbReference type="EMBL" id="EJK55877.1"/>
    </source>
</evidence>
<proteinExistence type="predicted"/>
<evidence type="ECO:0000313" key="3">
    <source>
        <dbReference type="Proteomes" id="UP000266841"/>
    </source>
</evidence>
<gene>
    <name evidence="2" type="ORF">THAOC_24332</name>
</gene>
<comment type="caution">
    <text evidence="2">The sequence shown here is derived from an EMBL/GenBank/DDBJ whole genome shotgun (WGS) entry which is preliminary data.</text>
</comment>
<dbReference type="PANTHER" id="PTHR31424:SF3">
    <property type="entry name" value="RING-TYPE DOMAIN-CONTAINING PROTEIN"/>
    <property type="match status" value="1"/>
</dbReference>
<reference evidence="2 3" key="1">
    <citation type="journal article" date="2012" name="Genome Biol.">
        <title>Genome and low-iron response of an oceanic diatom adapted to chronic iron limitation.</title>
        <authorList>
            <person name="Lommer M."/>
            <person name="Specht M."/>
            <person name="Roy A.S."/>
            <person name="Kraemer L."/>
            <person name="Andreson R."/>
            <person name="Gutowska M.A."/>
            <person name="Wolf J."/>
            <person name="Bergner S.V."/>
            <person name="Schilhabel M.B."/>
            <person name="Klostermeier U.C."/>
            <person name="Beiko R.G."/>
            <person name="Rosenstiel P."/>
            <person name="Hippler M."/>
            <person name="Laroche J."/>
        </authorList>
    </citation>
    <scope>NUCLEOTIDE SEQUENCE [LARGE SCALE GENOMIC DNA]</scope>
    <source>
        <strain evidence="2 3">CCMP1005</strain>
    </source>
</reference>
<evidence type="ECO:0000256" key="1">
    <source>
        <dbReference type="SAM" id="MobiDB-lite"/>
    </source>
</evidence>
<feature type="compositionally biased region" description="Basic residues" evidence="1">
    <location>
        <begin position="464"/>
        <end position="477"/>
    </location>
</feature>
<feature type="non-terminal residue" evidence="2">
    <location>
        <position position="1"/>
    </location>
</feature>
<feature type="region of interest" description="Disordered" evidence="1">
    <location>
        <begin position="462"/>
        <end position="500"/>
    </location>
</feature>
<accession>K0SAU7</accession>
<organism evidence="2 3">
    <name type="scientific">Thalassiosira oceanica</name>
    <name type="common">Marine diatom</name>
    <dbReference type="NCBI Taxonomy" id="159749"/>
    <lineage>
        <taxon>Eukaryota</taxon>
        <taxon>Sar</taxon>
        <taxon>Stramenopiles</taxon>
        <taxon>Ochrophyta</taxon>
        <taxon>Bacillariophyta</taxon>
        <taxon>Coscinodiscophyceae</taxon>
        <taxon>Thalassiosirophycidae</taxon>
        <taxon>Thalassiosirales</taxon>
        <taxon>Thalassiosiraceae</taxon>
        <taxon>Thalassiosira</taxon>
    </lineage>
</organism>
<dbReference type="EMBL" id="AGNL01033002">
    <property type="protein sequence ID" value="EJK55877.1"/>
    <property type="molecule type" value="Genomic_DNA"/>
</dbReference>
<protein>
    <submittedName>
        <fullName evidence="2">Uncharacterized protein</fullName>
    </submittedName>
</protein>
<dbReference type="eggNOG" id="ENOG502QRBM">
    <property type="taxonomic scope" value="Eukaryota"/>
</dbReference>
<dbReference type="Proteomes" id="UP000266841">
    <property type="component" value="Unassembled WGS sequence"/>
</dbReference>
<sequence length="539" mass="61579">PLTIGMNLIEDGSLVFTKEGDEYSIDLVETSSISVGEENNDRIVIEPTAYLSGDLLFLAYMMGKENFSSAWCNWCSLSKEEWQDDACIPVDDAKLWTVARIGVQVQKNTEAGYPPSVKKTDPKMKGVRRTPICKIPFERVIFAVLHAAIGIGNALIEYLERFIDAEIEPVSNEEVQVRAELKMIVNQLKELRRVKQVWLDSQEGGKKMNQTRRRVNLLKKKMSEADHAVFTAELGRELNARSIVLKGLVAVRDKYSKDISAKEKEETKMKNKLKDFTKARRGLEGSVYTLVDKIFRTHGADRAAYFGRKFEGIDIRKIMDESDKIFGRDGTGGDIRACLVSHAPDERTKREASDICDELGDAFRAWDAVFKAIHEDYHSEDRCDEIQSMIDSAMKHLRKLNLSIIPKLHGMEAHLVKQLKLVGWGFGLMVEHWVEHYHQVGYRYDISYCRLGSLEKQAGVRSRLEKRGRHPKVRMNRKRLDGLEKKRQHKNKKSEEKARVKEEMREKAVVALEAKLVRLGDKKLNFLAALDELDAVDAI</sequence>
<keyword evidence="3" id="KW-1185">Reference proteome</keyword>
<dbReference type="PANTHER" id="PTHR31424">
    <property type="entry name" value="PROTEIN CBG23806"/>
    <property type="match status" value="1"/>
</dbReference>
<name>K0SAU7_THAOC</name>
<dbReference type="AlphaFoldDB" id="K0SAU7"/>